<feature type="compositionally biased region" description="Polar residues" evidence="1">
    <location>
        <begin position="46"/>
        <end position="59"/>
    </location>
</feature>
<accession>A0A6P8B8K7</accession>
<protein>
    <submittedName>
        <fullName evidence="3">Uncharacterized protein</fullName>
    </submittedName>
</protein>
<dbReference type="GeneID" id="41958607"/>
<dbReference type="KEGG" id="pgri:PgNI_03644"/>
<feature type="region of interest" description="Disordered" evidence="1">
    <location>
        <begin position="38"/>
        <end position="59"/>
    </location>
</feature>
<dbReference type="Proteomes" id="UP000515153">
    <property type="component" value="Unplaced"/>
</dbReference>
<dbReference type="AlphaFoldDB" id="A0A6P8B8K7"/>
<dbReference type="RefSeq" id="XP_030983546.1">
    <property type="nucleotide sequence ID" value="XM_031123698.1"/>
</dbReference>
<sequence length="235" mass="25409">MEAPRKDSDSFSSGQCTSCAATRGSSVTEWHAEDCVDAPKTLIPASPSSREGYSSATALNQTDHATGQISYSSILYQVDTSGCGPTADPLSPNLLADSQPQQYNVQPRVDSPAPISQLQSRSSQQMARDALGYEDNPRPCGRRPPSVQLVSFCRDLERENPRSVVARAAEAFADVPDNVSEADHDDLRAWGQHYRWDRPRASGAGHVTAGDLWWDAVSPLSQPPSPGYGHGRNVQ</sequence>
<feature type="compositionally biased region" description="Polar residues" evidence="1">
    <location>
        <begin position="114"/>
        <end position="126"/>
    </location>
</feature>
<reference evidence="3" key="2">
    <citation type="submission" date="2019-10" db="EMBL/GenBank/DDBJ databases">
        <authorList>
            <consortium name="NCBI Genome Project"/>
        </authorList>
    </citation>
    <scope>NUCLEOTIDE SEQUENCE</scope>
    <source>
        <strain evidence="3">NI907</strain>
    </source>
</reference>
<proteinExistence type="predicted"/>
<keyword evidence="2" id="KW-1185">Reference proteome</keyword>
<reference evidence="3" key="3">
    <citation type="submission" date="2025-08" db="UniProtKB">
        <authorList>
            <consortium name="RefSeq"/>
        </authorList>
    </citation>
    <scope>IDENTIFICATION</scope>
    <source>
        <strain evidence="3">NI907</strain>
    </source>
</reference>
<name>A0A6P8B8K7_PYRGI</name>
<evidence type="ECO:0000256" key="1">
    <source>
        <dbReference type="SAM" id="MobiDB-lite"/>
    </source>
</evidence>
<evidence type="ECO:0000313" key="3">
    <source>
        <dbReference type="RefSeq" id="XP_030983546.1"/>
    </source>
</evidence>
<organism evidence="2 3">
    <name type="scientific">Pyricularia grisea</name>
    <name type="common">Crabgrass-specific blast fungus</name>
    <name type="synonym">Magnaporthe grisea</name>
    <dbReference type="NCBI Taxonomy" id="148305"/>
    <lineage>
        <taxon>Eukaryota</taxon>
        <taxon>Fungi</taxon>
        <taxon>Dikarya</taxon>
        <taxon>Ascomycota</taxon>
        <taxon>Pezizomycotina</taxon>
        <taxon>Sordariomycetes</taxon>
        <taxon>Sordariomycetidae</taxon>
        <taxon>Magnaporthales</taxon>
        <taxon>Pyriculariaceae</taxon>
        <taxon>Pyricularia</taxon>
    </lineage>
</organism>
<reference evidence="3" key="1">
    <citation type="journal article" date="2019" name="Mol. Biol. Evol.">
        <title>Blast fungal genomes show frequent chromosomal changes, gene gains and losses, and effector gene turnover.</title>
        <authorList>
            <person name="Gomez Luciano L.B."/>
            <person name="Jason Tsai I."/>
            <person name="Chuma I."/>
            <person name="Tosa Y."/>
            <person name="Chen Y.H."/>
            <person name="Li J.Y."/>
            <person name="Li M.Y."/>
            <person name="Jade Lu M.Y."/>
            <person name="Nakayashiki H."/>
            <person name="Li W.H."/>
        </authorList>
    </citation>
    <scope>NUCLEOTIDE SEQUENCE</scope>
    <source>
        <strain evidence="3">NI907</strain>
    </source>
</reference>
<gene>
    <name evidence="3" type="ORF">PgNI_03644</name>
</gene>
<evidence type="ECO:0000313" key="2">
    <source>
        <dbReference type="Proteomes" id="UP000515153"/>
    </source>
</evidence>
<feature type="region of interest" description="Disordered" evidence="1">
    <location>
        <begin position="216"/>
        <end position="235"/>
    </location>
</feature>
<feature type="region of interest" description="Disordered" evidence="1">
    <location>
        <begin position="103"/>
        <end position="144"/>
    </location>
</feature>